<dbReference type="PROSITE" id="PS50977">
    <property type="entry name" value="HTH_TETR_2"/>
    <property type="match status" value="1"/>
</dbReference>
<reference evidence="6 7" key="1">
    <citation type="submission" date="2018-02" db="EMBL/GenBank/DDBJ databases">
        <title>Genome sequencing of Solimonas sp. HR-BB.</title>
        <authorList>
            <person name="Lee Y."/>
            <person name="Jeon C.O."/>
        </authorList>
    </citation>
    <scope>NUCLEOTIDE SEQUENCE [LARGE SCALE GENOMIC DNA]</scope>
    <source>
        <strain evidence="6 7">HR-BB</strain>
    </source>
</reference>
<dbReference type="EMBL" id="PSNW01000001">
    <property type="protein sequence ID" value="PPE75745.1"/>
    <property type="molecule type" value="Genomic_DNA"/>
</dbReference>
<proteinExistence type="predicted"/>
<gene>
    <name evidence="6" type="ORF">C3942_02300</name>
</gene>
<organism evidence="6 7">
    <name type="scientific">Solimonas fluminis</name>
    <dbReference type="NCBI Taxonomy" id="2086571"/>
    <lineage>
        <taxon>Bacteria</taxon>
        <taxon>Pseudomonadati</taxon>
        <taxon>Pseudomonadota</taxon>
        <taxon>Gammaproteobacteria</taxon>
        <taxon>Nevskiales</taxon>
        <taxon>Nevskiaceae</taxon>
        <taxon>Solimonas</taxon>
    </lineage>
</organism>
<evidence type="ECO:0000256" key="2">
    <source>
        <dbReference type="ARBA" id="ARBA00023125"/>
    </source>
</evidence>
<evidence type="ECO:0000259" key="5">
    <source>
        <dbReference type="PROSITE" id="PS50977"/>
    </source>
</evidence>
<dbReference type="GO" id="GO:0000976">
    <property type="term" value="F:transcription cis-regulatory region binding"/>
    <property type="evidence" value="ECO:0007669"/>
    <property type="project" value="TreeGrafter"/>
</dbReference>
<accession>A0A2S5TL77</accession>
<evidence type="ECO:0000313" key="7">
    <source>
        <dbReference type="Proteomes" id="UP000238220"/>
    </source>
</evidence>
<keyword evidence="7" id="KW-1185">Reference proteome</keyword>
<dbReference type="Gene3D" id="1.10.357.10">
    <property type="entry name" value="Tetracycline Repressor, domain 2"/>
    <property type="match status" value="1"/>
</dbReference>
<evidence type="ECO:0000256" key="3">
    <source>
        <dbReference type="ARBA" id="ARBA00023163"/>
    </source>
</evidence>
<dbReference type="SUPFAM" id="SSF46689">
    <property type="entry name" value="Homeodomain-like"/>
    <property type="match status" value="1"/>
</dbReference>
<dbReference type="OrthoDB" id="116240at2"/>
<keyword evidence="1" id="KW-0805">Transcription regulation</keyword>
<comment type="caution">
    <text evidence="6">The sequence shown here is derived from an EMBL/GenBank/DDBJ whole genome shotgun (WGS) entry which is preliminary data.</text>
</comment>
<dbReference type="Pfam" id="PF00440">
    <property type="entry name" value="TetR_N"/>
    <property type="match status" value="1"/>
</dbReference>
<protein>
    <recommendedName>
        <fullName evidence="5">HTH tetR-type domain-containing protein</fullName>
    </recommendedName>
</protein>
<dbReference type="PANTHER" id="PTHR30055:SF234">
    <property type="entry name" value="HTH-TYPE TRANSCRIPTIONAL REGULATOR BETI"/>
    <property type="match status" value="1"/>
</dbReference>
<dbReference type="GO" id="GO:0003700">
    <property type="term" value="F:DNA-binding transcription factor activity"/>
    <property type="evidence" value="ECO:0007669"/>
    <property type="project" value="TreeGrafter"/>
</dbReference>
<name>A0A2S5TL77_9GAMM</name>
<dbReference type="RefSeq" id="WP_104228711.1">
    <property type="nucleotide sequence ID" value="NZ_PSNW01000001.1"/>
</dbReference>
<feature type="domain" description="HTH tetR-type" evidence="5">
    <location>
        <begin position="16"/>
        <end position="76"/>
    </location>
</feature>
<dbReference type="AlphaFoldDB" id="A0A2S5TL77"/>
<keyword evidence="3" id="KW-0804">Transcription</keyword>
<evidence type="ECO:0000313" key="6">
    <source>
        <dbReference type="EMBL" id="PPE75745.1"/>
    </source>
</evidence>
<evidence type="ECO:0000256" key="1">
    <source>
        <dbReference type="ARBA" id="ARBA00023015"/>
    </source>
</evidence>
<dbReference type="InterPro" id="IPR001647">
    <property type="entry name" value="HTH_TetR"/>
</dbReference>
<dbReference type="InterPro" id="IPR009057">
    <property type="entry name" value="Homeodomain-like_sf"/>
</dbReference>
<dbReference type="Proteomes" id="UP000238220">
    <property type="component" value="Unassembled WGS sequence"/>
</dbReference>
<dbReference type="PANTHER" id="PTHR30055">
    <property type="entry name" value="HTH-TYPE TRANSCRIPTIONAL REGULATOR RUTR"/>
    <property type="match status" value="1"/>
</dbReference>
<evidence type="ECO:0000256" key="4">
    <source>
        <dbReference type="PROSITE-ProRule" id="PRU00335"/>
    </source>
</evidence>
<sequence>MLQPIETKKRRKHAPEETRAQLMRASAKCFAAVGYGRTQVSDVTREAGVAVGTFYVHFTDKEEALLTVLKGHFEPVREGLQALKVRLKADRSRELAGSLRSVLGFILQQSLQDRDGFLAWYRHGHDVSENADRLVMAYYGYLEQAIAEELATAQGLDEQTRSSLAQGIVGLLLSLINRQLLTGEPSAEEATRISLLMSLGGVTAARGQPARAIAA</sequence>
<dbReference type="PRINTS" id="PR00455">
    <property type="entry name" value="HTHTETR"/>
</dbReference>
<dbReference type="InterPro" id="IPR050109">
    <property type="entry name" value="HTH-type_TetR-like_transc_reg"/>
</dbReference>
<feature type="DNA-binding region" description="H-T-H motif" evidence="4">
    <location>
        <begin position="39"/>
        <end position="58"/>
    </location>
</feature>
<keyword evidence="2 4" id="KW-0238">DNA-binding</keyword>